<feature type="region of interest" description="Disordered" evidence="1">
    <location>
        <begin position="1"/>
        <end position="21"/>
    </location>
</feature>
<evidence type="ECO:0000313" key="3">
    <source>
        <dbReference type="Proteomes" id="UP000184255"/>
    </source>
</evidence>
<evidence type="ECO:0000256" key="1">
    <source>
        <dbReference type="SAM" id="MobiDB-lite"/>
    </source>
</evidence>
<dbReference type="AlphaFoldDB" id="A0A1L7SMM9"/>
<evidence type="ECO:0000313" key="2">
    <source>
        <dbReference type="EMBL" id="CVK86910.1"/>
    </source>
</evidence>
<dbReference type="VEuPathDB" id="FungiDB:FMAN_05860"/>
<dbReference type="RefSeq" id="XP_041678395.1">
    <property type="nucleotide sequence ID" value="XM_041827432.1"/>
</dbReference>
<accession>A0A1L7SMM9</accession>
<gene>
    <name evidence="2" type="ORF">FMAN_05860</name>
</gene>
<dbReference type="Proteomes" id="UP000184255">
    <property type="component" value="Unassembled WGS sequence"/>
</dbReference>
<name>A0A1L7SMM9_FUSMA</name>
<protein>
    <submittedName>
        <fullName evidence="2">Uncharacterized protein</fullName>
    </submittedName>
</protein>
<comment type="caution">
    <text evidence="2">The sequence shown here is derived from an EMBL/GenBank/DDBJ whole genome shotgun (WGS) entry which is preliminary data.</text>
</comment>
<dbReference type="EMBL" id="FCQH01000002">
    <property type="protein sequence ID" value="CVK86910.1"/>
    <property type="molecule type" value="Genomic_DNA"/>
</dbReference>
<organism evidence="2 3">
    <name type="scientific">Fusarium mangiferae</name>
    <name type="common">Mango malformation disease fungus</name>
    <dbReference type="NCBI Taxonomy" id="192010"/>
    <lineage>
        <taxon>Eukaryota</taxon>
        <taxon>Fungi</taxon>
        <taxon>Dikarya</taxon>
        <taxon>Ascomycota</taxon>
        <taxon>Pezizomycotina</taxon>
        <taxon>Sordariomycetes</taxon>
        <taxon>Hypocreomycetidae</taxon>
        <taxon>Hypocreales</taxon>
        <taxon>Nectriaceae</taxon>
        <taxon>Fusarium</taxon>
        <taxon>Fusarium fujikuroi species complex</taxon>
    </lineage>
</organism>
<dbReference type="GeneID" id="65085125"/>
<keyword evidence="3" id="KW-1185">Reference proteome</keyword>
<reference evidence="3" key="1">
    <citation type="journal article" date="2016" name="Genome Biol. Evol.">
        <title>Comparative 'omics' of the Fusarium fujikuroi species complex highlights differences in genetic potential and metabolite synthesis.</title>
        <authorList>
            <person name="Niehaus E.-M."/>
            <person name="Muensterkoetter M."/>
            <person name="Proctor R.H."/>
            <person name="Brown D.W."/>
            <person name="Sharon A."/>
            <person name="Idan Y."/>
            <person name="Oren-Young L."/>
            <person name="Sieber C.M."/>
            <person name="Novak O."/>
            <person name="Pencik A."/>
            <person name="Tarkowska D."/>
            <person name="Hromadova K."/>
            <person name="Freeman S."/>
            <person name="Maymon M."/>
            <person name="Elazar M."/>
            <person name="Youssef S.A."/>
            <person name="El-Shabrawy E.S.M."/>
            <person name="Shalaby A.B.A."/>
            <person name="Houterman P."/>
            <person name="Brock N.L."/>
            <person name="Burkhardt I."/>
            <person name="Tsavkelova E.A."/>
            <person name="Dickschat J.S."/>
            <person name="Galuszka P."/>
            <person name="Gueldener U."/>
            <person name="Tudzynski B."/>
        </authorList>
    </citation>
    <scope>NUCLEOTIDE SEQUENCE [LARGE SCALE GENOMIC DNA]</scope>
    <source>
        <strain evidence="3">MRC7560</strain>
    </source>
</reference>
<proteinExistence type="predicted"/>
<sequence>MAHSPGHWARGNHSSQTTPHPKNASLGLIAQFLNAAGWVRLLVASQVPIKLTCMRNSVDVPEAYPLLMLQGTELPGTAQNGDTQQMLRPTQAGMHHDRGTAATKLIVLALRELHCAQIVCGLARPLSKSHLDPATALCTDFAGNRGW</sequence>